<organism evidence="2 3">
    <name type="scientific">Streptomyces polyrhachis</name>
    <dbReference type="NCBI Taxonomy" id="1282885"/>
    <lineage>
        <taxon>Bacteria</taxon>
        <taxon>Bacillati</taxon>
        <taxon>Actinomycetota</taxon>
        <taxon>Actinomycetes</taxon>
        <taxon>Kitasatosporales</taxon>
        <taxon>Streptomycetaceae</taxon>
        <taxon>Streptomyces</taxon>
    </lineage>
</organism>
<keyword evidence="3" id="KW-1185">Reference proteome</keyword>
<evidence type="ECO:0000313" key="2">
    <source>
        <dbReference type="EMBL" id="MFC7220842.1"/>
    </source>
</evidence>
<sequence length="127" mass="12978">MPDGGAIEPPPADRTLSPYTGWTRAHGEAAAGRLLDALAPYASPGFAQYRPPGRASASGAESDGLASTLAGLYGWDEAAAVVRWTGANAFGRHCATPYIVRTAHPGGTTVHAVLVGLGRAARELPEG</sequence>
<accession>A0ABW2GPJ5</accession>
<dbReference type="Proteomes" id="UP001596413">
    <property type="component" value="Unassembled WGS sequence"/>
</dbReference>
<protein>
    <submittedName>
        <fullName evidence="2">Uncharacterized protein</fullName>
    </submittedName>
</protein>
<dbReference type="EMBL" id="JBHSZO010000043">
    <property type="protein sequence ID" value="MFC7220842.1"/>
    <property type="molecule type" value="Genomic_DNA"/>
</dbReference>
<dbReference type="RefSeq" id="WP_386417806.1">
    <property type="nucleotide sequence ID" value="NZ_JBHSZO010000043.1"/>
</dbReference>
<feature type="region of interest" description="Disordered" evidence="1">
    <location>
        <begin position="1"/>
        <end position="20"/>
    </location>
</feature>
<evidence type="ECO:0000313" key="3">
    <source>
        <dbReference type="Proteomes" id="UP001596413"/>
    </source>
</evidence>
<gene>
    <name evidence="2" type="ORF">ACFQLX_22170</name>
</gene>
<comment type="caution">
    <text evidence="2">The sequence shown here is derived from an EMBL/GenBank/DDBJ whole genome shotgun (WGS) entry which is preliminary data.</text>
</comment>
<reference evidence="3" key="1">
    <citation type="journal article" date="2019" name="Int. J. Syst. Evol. Microbiol.">
        <title>The Global Catalogue of Microorganisms (GCM) 10K type strain sequencing project: providing services to taxonomists for standard genome sequencing and annotation.</title>
        <authorList>
            <consortium name="The Broad Institute Genomics Platform"/>
            <consortium name="The Broad Institute Genome Sequencing Center for Infectious Disease"/>
            <person name="Wu L."/>
            <person name="Ma J."/>
        </authorList>
    </citation>
    <scope>NUCLEOTIDE SEQUENCE [LARGE SCALE GENOMIC DNA]</scope>
    <source>
        <strain evidence="3">CGMCC 1.13681</strain>
    </source>
</reference>
<proteinExistence type="predicted"/>
<name>A0ABW2GPJ5_9ACTN</name>
<evidence type="ECO:0000256" key="1">
    <source>
        <dbReference type="SAM" id="MobiDB-lite"/>
    </source>
</evidence>